<evidence type="ECO:0000259" key="2">
    <source>
        <dbReference type="PROSITE" id="PS50975"/>
    </source>
</evidence>
<dbReference type="InterPro" id="IPR003806">
    <property type="entry name" value="ATP-grasp_PylC-type"/>
</dbReference>
<sequence length="328" mass="35273">MRVFVYEYMTALGIGREPHTPEHGMYLEGRAMRDALLADFGRVEGVEVLAVPDAAAPVGSDGFEDLRSGAVADWTLVVAPETDEILFRHAQTVEREPQSGQLLGCSPAAIGLTSDKLALAEHWRAHGVRTPATSDREPTPCEAFPVVWKPRDGAGSTDTFLIRDRFELASALAARDGGRSMILQEFVAGTPASVAFLCGPRAQMPLLPAVQRLSTDGRFKYEGGELPIRPELAGRAVSLARAAVVCVQGLLGYVGVDLVLGDRSDGSRDFAIEINPRLTTSYIGLRALADFNVADVMLAVASGRDVEPLKWKPGRVQFGADGRVTTRC</sequence>
<evidence type="ECO:0000256" key="1">
    <source>
        <dbReference type="PROSITE-ProRule" id="PRU00409"/>
    </source>
</evidence>
<dbReference type="Pfam" id="PF18301">
    <property type="entry name" value="preATP-grasp_3"/>
    <property type="match status" value="1"/>
</dbReference>
<dbReference type="OrthoDB" id="271331at2"/>
<dbReference type="PIRSF" id="PIRSF016766">
    <property type="entry name" value="UCP016766_ATPgrasp"/>
    <property type="match status" value="1"/>
</dbReference>
<organism evidence="3 4">
    <name type="scientific">Gemmata obscuriglobus</name>
    <dbReference type="NCBI Taxonomy" id="114"/>
    <lineage>
        <taxon>Bacteria</taxon>
        <taxon>Pseudomonadati</taxon>
        <taxon>Planctomycetota</taxon>
        <taxon>Planctomycetia</taxon>
        <taxon>Gemmatales</taxon>
        <taxon>Gemmataceae</taxon>
        <taxon>Gemmata</taxon>
    </lineage>
</organism>
<dbReference type="GO" id="GO:0005524">
    <property type="term" value="F:ATP binding"/>
    <property type="evidence" value="ECO:0007669"/>
    <property type="project" value="UniProtKB-UniRule"/>
</dbReference>
<reference evidence="3 4" key="1">
    <citation type="submission" date="2018-01" db="EMBL/GenBank/DDBJ databases">
        <title>G. obscuriglobus.</title>
        <authorList>
            <person name="Franke J."/>
            <person name="Blomberg W."/>
            <person name="Selmecki A."/>
        </authorList>
    </citation>
    <scope>NUCLEOTIDE SEQUENCE [LARGE SCALE GENOMIC DNA]</scope>
    <source>
        <strain evidence="3 4">DSM 5831</strain>
    </source>
</reference>
<dbReference type="AlphaFoldDB" id="A0A2Z3H2M2"/>
<gene>
    <name evidence="3" type="ORF">C1280_17355</name>
</gene>
<dbReference type="InterPro" id="IPR011761">
    <property type="entry name" value="ATP-grasp"/>
</dbReference>
<proteinExistence type="predicted"/>
<keyword evidence="1" id="KW-0547">Nucleotide-binding</keyword>
<keyword evidence="1" id="KW-0067">ATP-binding</keyword>
<dbReference type="Gene3D" id="2.30.36.100">
    <property type="match status" value="1"/>
</dbReference>
<dbReference type="Pfam" id="PF02655">
    <property type="entry name" value="ATP-grasp_3"/>
    <property type="match status" value="1"/>
</dbReference>
<dbReference type="RefSeq" id="WP_109571070.1">
    <property type="nucleotide sequence ID" value="NZ_CP025958.1"/>
</dbReference>
<dbReference type="InterPro" id="IPR024710">
    <property type="entry name" value="MfnD"/>
</dbReference>
<accession>A0A2Z3H2M2</accession>
<evidence type="ECO:0000313" key="3">
    <source>
        <dbReference type="EMBL" id="AWM38572.1"/>
    </source>
</evidence>
<dbReference type="PROSITE" id="PS50975">
    <property type="entry name" value="ATP_GRASP"/>
    <property type="match status" value="1"/>
</dbReference>
<dbReference type="GO" id="GO:0046872">
    <property type="term" value="F:metal ion binding"/>
    <property type="evidence" value="ECO:0007669"/>
    <property type="project" value="InterPro"/>
</dbReference>
<dbReference type="Gene3D" id="3.30.470.20">
    <property type="entry name" value="ATP-grasp fold, B domain"/>
    <property type="match status" value="1"/>
</dbReference>
<dbReference type="EMBL" id="CP025958">
    <property type="protein sequence ID" value="AWM38572.1"/>
    <property type="molecule type" value="Genomic_DNA"/>
</dbReference>
<dbReference type="KEGG" id="gog:C1280_17355"/>
<name>A0A2Z3H2M2_9BACT</name>
<feature type="domain" description="ATP-grasp" evidence="2">
    <location>
        <begin position="116"/>
        <end position="302"/>
    </location>
</feature>
<evidence type="ECO:0000313" key="4">
    <source>
        <dbReference type="Proteomes" id="UP000245802"/>
    </source>
</evidence>
<dbReference type="InterPro" id="IPR040803">
    <property type="entry name" value="MfnD_preATP-grasp"/>
</dbReference>
<dbReference type="SUPFAM" id="SSF56059">
    <property type="entry name" value="Glutathione synthetase ATP-binding domain-like"/>
    <property type="match status" value="1"/>
</dbReference>
<dbReference type="Gene3D" id="3.40.50.11770">
    <property type="match status" value="1"/>
</dbReference>
<protein>
    <recommendedName>
        <fullName evidence="2">ATP-grasp domain-containing protein</fullName>
    </recommendedName>
</protein>
<dbReference type="Proteomes" id="UP000245802">
    <property type="component" value="Chromosome"/>
</dbReference>
<keyword evidence="4" id="KW-1185">Reference proteome</keyword>